<reference evidence="2 3" key="1">
    <citation type="journal article" date="2017" name="Nat. Commun.">
        <title>Genome assembly with in vitro proximity ligation data and whole-genome triplication in lettuce.</title>
        <authorList>
            <person name="Reyes-Chin-Wo S."/>
            <person name="Wang Z."/>
            <person name="Yang X."/>
            <person name="Kozik A."/>
            <person name="Arikit S."/>
            <person name="Song C."/>
            <person name="Xia L."/>
            <person name="Froenicke L."/>
            <person name="Lavelle D.O."/>
            <person name="Truco M.J."/>
            <person name="Xia R."/>
            <person name="Zhu S."/>
            <person name="Xu C."/>
            <person name="Xu H."/>
            <person name="Xu X."/>
            <person name="Cox K."/>
            <person name="Korf I."/>
            <person name="Meyers B.C."/>
            <person name="Michelmore R.W."/>
        </authorList>
    </citation>
    <scope>NUCLEOTIDE SEQUENCE [LARGE SCALE GENOMIC DNA]</scope>
    <source>
        <strain evidence="3">cv. Salinas</strain>
        <tissue evidence="2">Seedlings</tissue>
    </source>
</reference>
<feature type="domain" description="Retrovirus-related Pol polyprotein from transposon TNT 1-94-like beta-barrel" evidence="1">
    <location>
        <begin position="23"/>
        <end position="87"/>
    </location>
</feature>
<evidence type="ECO:0000313" key="3">
    <source>
        <dbReference type="Proteomes" id="UP000235145"/>
    </source>
</evidence>
<gene>
    <name evidence="2" type="ORF">LSAT_V11C700361360</name>
</gene>
<name>A0A9R1X2V5_LACSA</name>
<proteinExistence type="predicted"/>
<organism evidence="2 3">
    <name type="scientific">Lactuca sativa</name>
    <name type="common">Garden lettuce</name>
    <dbReference type="NCBI Taxonomy" id="4236"/>
    <lineage>
        <taxon>Eukaryota</taxon>
        <taxon>Viridiplantae</taxon>
        <taxon>Streptophyta</taxon>
        <taxon>Embryophyta</taxon>
        <taxon>Tracheophyta</taxon>
        <taxon>Spermatophyta</taxon>
        <taxon>Magnoliopsida</taxon>
        <taxon>eudicotyledons</taxon>
        <taxon>Gunneridae</taxon>
        <taxon>Pentapetalae</taxon>
        <taxon>asterids</taxon>
        <taxon>campanulids</taxon>
        <taxon>Asterales</taxon>
        <taxon>Asteraceae</taxon>
        <taxon>Cichorioideae</taxon>
        <taxon>Cichorieae</taxon>
        <taxon>Lactucinae</taxon>
        <taxon>Lactuca</taxon>
    </lineage>
</organism>
<dbReference type="EMBL" id="NBSK02000007">
    <property type="protein sequence ID" value="KAJ0198595.1"/>
    <property type="molecule type" value="Genomic_DNA"/>
</dbReference>
<accession>A0A9R1X2V5</accession>
<comment type="caution">
    <text evidence="2">The sequence shown here is derived from an EMBL/GenBank/DDBJ whole genome shotgun (WGS) entry which is preliminary data.</text>
</comment>
<protein>
    <recommendedName>
        <fullName evidence="1">Retrovirus-related Pol polyprotein from transposon TNT 1-94-like beta-barrel domain-containing protein</fullName>
    </recommendedName>
</protein>
<dbReference type="AlphaFoldDB" id="A0A9R1X2V5"/>
<dbReference type="InterPro" id="IPR054722">
    <property type="entry name" value="PolX-like_BBD"/>
</dbReference>
<evidence type="ECO:0000313" key="2">
    <source>
        <dbReference type="EMBL" id="KAJ0198595.1"/>
    </source>
</evidence>
<dbReference type="Proteomes" id="UP000235145">
    <property type="component" value="Unassembled WGS sequence"/>
</dbReference>
<sequence>MVLLNEEKVYPNLLKGREDDNMWYLGNGASNHMIGSKALFAELDEKVTGQVRFGDGSKVPIKEKGTILFDCKTGDKFVIPDVYYIPS</sequence>
<keyword evidence="3" id="KW-1185">Reference proteome</keyword>
<dbReference type="Pfam" id="PF22936">
    <property type="entry name" value="Pol_BBD"/>
    <property type="match status" value="1"/>
</dbReference>
<evidence type="ECO:0000259" key="1">
    <source>
        <dbReference type="Pfam" id="PF22936"/>
    </source>
</evidence>